<dbReference type="CDD" id="cd23562">
    <property type="entry name" value="TFP_LU_ECD_LYPD3_rpt1"/>
    <property type="match status" value="1"/>
</dbReference>
<keyword evidence="2" id="KW-1003">Cell membrane</keyword>
<evidence type="ECO:0000259" key="9">
    <source>
        <dbReference type="Pfam" id="PF00021"/>
    </source>
</evidence>
<dbReference type="Gene3D" id="2.10.60.10">
    <property type="entry name" value="CD59"/>
    <property type="match status" value="1"/>
</dbReference>
<reference evidence="10" key="1">
    <citation type="submission" date="2025-08" db="UniProtKB">
        <authorList>
            <consortium name="Ensembl"/>
        </authorList>
    </citation>
    <scope>IDENTIFICATION</scope>
</reference>
<evidence type="ECO:0000313" key="10">
    <source>
        <dbReference type="Ensembl" id="ENSCPVP00000018219.2"/>
    </source>
</evidence>
<keyword evidence="3" id="KW-0336">GPI-anchor</keyword>
<dbReference type="GO" id="GO:0030154">
    <property type="term" value="P:cell differentiation"/>
    <property type="evidence" value="ECO:0007669"/>
    <property type="project" value="UniProtKB-ARBA"/>
</dbReference>
<evidence type="ECO:0000256" key="6">
    <source>
        <dbReference type="ARBA" id="ARBA00023180"/>
    </source>
</evidence>
<keyword evidence="5" id="KW-0472">Membrane</keyword>
<evidence type="ECO:0000256" key="4">
    <source>
        <dbReference type="ARBA" id="ARBA00022729"/>
    </source>
</evidence>
<evidence type="ECO:0000256" key="5">
    <source>
        <dbReference type="ARBA" id="ARBA00023136"/>
    </source>
</evidence>
<feature type="compositionally biased region" description="Gly residues" evidence="8">
    <location>
        <begin position="296"/>
        <end position="306"/>
    </location>
</feature>
<evidence type="ECO:0000256" key="2">
    <source>
        <dbReference type="ARBA" id="ARBA00022475"/>
    </source>
</evidence>
<keyword evidence="11" id="KW-1185">Reference proteome</keyword>
<keyword evidence="7" id="KW-0449">Lipoprotein</keyword>
<accession>A0A8U8C4T9</accession>
<organism evidence="10 11">
    <name type="scientific">Geospiza parvula</name>
    <name type="common">Small tree-finch</name>
    <name type="synonym">Camarhynchus parvulus</name>
    <dbReference type="NCBI Taxonomy" id="87175"/>
    <lineage>
        <taxon>Eukaryota</taxon>
        <taxon>Metazoa</taxon>
        <taxon>Chordata</taxon>
        <taxon>Craniata</taxon>
        <taxon>Vertebrata</taxon>
        <taxon>Euteleostomi</taxon>
        <taxon>Archelosauria</taxon>
        <taxon>Archosauria</taxon>
        <taxon>Dinosauria</taxon>
        <taxon>Saurischia</taxon>
        <taxon>Theropoda</taxon>
        <taxon>Coelurosauria</taxon>
        <taxon>Aves</taxon>
        <taxon>Neognathae</taxon>
        <taxon>Neoaves</taxon>
        <taxon>Telluraves</taxon>
        <taxon>Australaves</taxon>
        <taxon>Passeriformes</taxon>
        <taxon>Thraupidae</taxon>
        <taxon>Camarhynchus</taxon>
    </lineage>
</organism>
<feature type="compositionally biased region" description="Basic and acidic residues" evidence="8">
    <location>
        <begin position="311"/>
        <end position="320"/>
    </location>
</feature>
<evidence type="ECO:0000256" key="8">
    <source>
        <dbReference type="SAM" id="MobiDB-lite"/>
    </source>
</evidence>
<comment type="subcellular location">
    <subcellularLocation>
        <location evidence="1">Cell membrane</location>
        <topology evidence="1">Lipid-anchor</topology>
        <topology evidence="1">GPI-anchor</topology>
    </subcellularLocation>
</comment>
<evidence type="ECO:0000313" key="11">
    <source>
        <dbReference type="Proteomes" id="UP000694382"/>
    </source>
</evidence>
<dbReference type="Proteomes" id="UP000694382">
    <property type="component" value="Unassembled WGS sequence"/>
</dbReference>
<keyword evidence="4" id="KW-0732">Signal</keyword>
<keyword evidence="6" id="KW-0325">Glycoprotein</keyword>
<dbReference type="Pfam" id="PF00021">
    <property type="entry name" value="UPAR_LY6"/>
    <property type="match status" value="1"/>
</dbReference>
<proteinExistence type="predicted"/>
<dbReference type="PANTHER" id="PTHR10624">
    <property type="entry name" value="UROKINASE PLASMINOGEN ACTIVATOR SURFACE RECEPTOR-RELATED"/>
    <property type="match status" value="1"/>
</dbReference>
<dbReference type="InterPro" id="IPR016054">
    <property type="entry name" value="LY6_UPA_recep-like"/>
</dbReference>
<dbReference type="Ensembl" id="ENSCPVT00000019036.2">
    <property type="protein sequence ID" value="ENSCPVP00000018219.2"/>
    <property type="gene ID" value="ENSCPVG00000013335.2"/>
</dbReference>
<dbReference type="AlphaFoldDB" id="A0A8C3QCA7"/>
<dbReference type="GO" id="GO:0098552">
    <property type="term" value="C:side of membrane"/>
    <property type="evidence" value="ECO:0007669"/>
    <property type="project" value="UniProtKB-KW"/>
</dbReference>
<dbReference type="GO" id="GO:0005886">
    <property type="term" value="C:plasma membrane"/>
    <property type="evidence" value="ECO:0007669"/>
    <property type="project" value="UniProtKB-SubCell"/>
</dbReference>
<name>A0A8C3QCA7_GEOPR</name>
<protein>
    <recommendedName>
        <fullName evidence="9">UPAR/Ly6 domain-containing protein</fullName>
    </recommendedName>
</protein>
<reference evidence="10" key="2">
    <citation type="submission" date="2025-09" db="UniProtKB">
        <authorList>
            <consortium name="Ensembl"/>
        </authorList>
    </citation>
    <scope>IDENTIFICATION</scope>
</reference>
<evidence type="ECO:0000256" key="3">
    <source>
        <dbReference type="ARBA" id="ARBA00022622"/>
    </source>
</evidence>
<sequence>MGWIYGAVYGVRALWGSFWGGSVGQFLLSLISGSLICGAGSLGLRCLGCREDDDGGDGGSCGDVTDVTCPDSDVCGEALAAVTWSHGQLTLGWRGCGRGEPGSLARALTLPGLVAFVRRRNCRGEAWVCGVALPPDSRPLPPANSSAPSPNGVRCYGCPAAGPCPPTAIVHCYGDLRACFHGNVTLRAGNVTLWRELRGCVPEGDCAPERRGDADAALAGSCCRGDLCNDKMADRSLFSPDLPRLELLPHGHAPTAPPDNATADGGGKNGTRGKMAEILSQKAFNKYKRGRSSQYGRGGSQFGGILRGKRRENEGEMAGK</sequence>
<feature type="domain" description="UPAR/Ly6" evidence="9">
    <location>
        <begin position="152"/>
        <end position="230"/>
    </location>
</feature>
<evidence type="ECO:0000256" key="7">
    <source>
        <dbReference type="ARBA" id="ARBA00023288"/>
    </source>
</evidence>
<dbReference type="PANTHER" id="PTHR10624:SF8">
    <property type="entry name" value="LY6_PLAUR DOMAIN-CONTAINING PROTEIN 3"/>
    <property type="match status" value="1"/>
</dbReference>
<evidence type="ECO:0000256" key="1">
    <source>
        <dbReference type="ARBA" id="ARBA00004609"/>
    </source>
</evidence>
<dbReference type="SUPFAM" id="SSF57302">
    <property type="entry name" value="Snake toxin-like"/>
    <property type="match status" value="1"/>
</dbReference>
<feature type="region of interest" description="Disordered" evidence="8">
    <location>
        <begin position="245"/>
        <end position="320"/>
    </location>
</feature>
<dbReference type="InterPro" id="IPR045860">
    <property type="entry name" value="Snake_toxin-like_sf"/>
</dbReference>
<accession>A0A8C3QCA7</accession>